<organism evidence="1 2">
    <name type="scientific">Oceanobacter antarcticus</name>
    <dbReference type="NCBI Taxonomy" id="3133425"/>
    <lineage>
        <taxon>Bacteria</taxon>
        <taxon>Pseudomonadati</taxon>
        <taxon>Pseudomonadota</taxon>
        <taxon>Gammaproteobacteria</taxon>
        <taxon>Oceanospirillales</taxon>
        <taxon>Oceanospirillaceae</taxon>
        <taxon>Oceanobacter</taxon>
    </lineage>
</organism>
<sequence length="115" mass="13243">MSDSELDEQGRGEFILYTTEDGSTRVECRFEDNTIWLSQALIAQLYDRSKKTISEHLVNLFDEGELMADSVVRNFRTTAADGKLYDVKPVGCALRTNKRRYQVWQALHPRNVVIT</sequence>
<dbReference type="Proteomes" id="UP001620597">
    <property type="component" value="Unassembled WGS sequence"/>
</dbReference>
<proteinExistence type="predicted"/>
<gene>
    <name evidence="1" type="ORF">WG929_07305</name>
</gene>
<dbReference type="PANTHER" id="PTHR35810">
    <property type="entry name" value="CYTOPLASMIC PROTEIN-RELATED"/>
    <property type="match status" value="1"/>
</dbReference>
<evidence type="ECO:0000313" key="2">
    <source>
        <dbReference type="Proteomes" id="UP001620597"/>
    </source>
</evidence>
<evidence type="ECO:0000313" key="1">
    <source>
        <dbReference type="EMBL" id="MFK4752213.1"/>
    </source>
</evidence>
<evidence type="ECO:0008006" key="3">
    <source>
        <dbReference type="Google" id="ProtNLM"/>
    </source>
</evidence>
<dbReference type="EMBL" id="JBBKTX010000007">
    <property type="protein sequence ID" value="MFK4752213.1"/>
    <property type="molecule type" value="Genomic_DNA"/>
</dbReference>
<reference evidence="1 2" key="1">
    <citation type="submission" date="2024-03" db="EMBL/GenBank/DDBJ databases">
        <title>High-quality draft genome sequence of Oceanobacter sp. wDCs-4.</title>
        <authorList>
            <person name="Dong C."/>
        </authorList>
    </citation>
    <scope>NUCLEOTIDE SEQUENCE [LARGE SCALE GENOMIC DNA]</scope>
    <source>
        <strain evidence="2">wDCs-4</strain>
    </source>
</reference>
<accession>A0ABW8NGY1</accession>
<comment type="caution">
    <text evidence="1">The sequence shown here is derived from an EMBL/GenBank/DDBJ whole genome shotgun (WGS) entry which is preliminary data.</text>
</comment>
<protein>
    <recommendedName>
        <fullName evidence="3">Virulence protein RhuM family protein</fullName>
    </recommendedName>
</protein>
<name>A0ABW8NGY1_9GAMM</name>
<dbReference type="RefSeq" id="WP_416205520.1">
    <property type="nucleotide sequence ID" value="NZ_JBBKTX010000007.1"/>
</dbReference>
<dbReference type="PANTHER" id="PTHR35810:SF1">
    <property type="entry name" value="CYTOPLASMIC PROTEIN"/>
    <property type="match status" value="1"/>
</dbReference>
<keyword evidence="2" id="KW-1185">Reference proteome</keyword>